<dbReference type="Pfam" id="PF00171">
    <property type="entry name" value="Aldedh"/>
    <property type="match status" value="1"/>
</dbReference>
<dbReference type="EMBL" id="BARU01044343">
    <property type="protein sequence ID" value="GAH77250.1"/>
    <property type="molecule type" value="Genomic_DNA"/>
</dbReference>
<gene>
    <name evidence="2" type="ORF">S03H2_67660</name>
</gene>
<accession>X1J6T8</accession>
<dbReference type="Gene3D" id="3.40.605.10">
    <property type="entry name" value="Aldehyde Dehydrogenase, Chain A, domain 1"/>
    <property type="match status" value="1"/>
</dbReference>
<proteinExistence type="predicted"/>
<feature type="domain" description="Aldehyde dehydrogenase" evidence="1">
    <location>
        <begin position="50"/>
        <end position="173"/>
    </location>
</feature>
<feature type="non-terminal residue" evidence="2">
    <location>
        <position position="173"/>
    </location>
</feature>
<evidence type="ECO:0000259" key="1">
    <source>
        <dbReference type="Pfam" id="PF00171"/>
    </source>
</evidence>
<comment type="caution">
    <text evidence="2">The sequence shown here is derived from an EMBL/GenBank/DDBJ whole genome shotgun (WGS) entry which is preliminary data.</text>
</comment>
<dbReference type="PANTHER" id="PTHR43866:SF4">
    <property type="entry name" value="MALONATE-SEMIALDEHYDE DEHYDROGENASE"/>
    <property type="match status" value="1"/>
</dbReference>
<dbReference type="GO" id="GO:0006210">
    <property type="term" value="P:thymine catabolic process"/>
    <property type="evidence" value="ECO:0007669"/>
    <property type="project" value="TreeGrafter"/>
</dbReference>
<protein>
    <recommendedName>
        <fullName evidence="1">Aldehyde dehydrogenase domain-containing protein</fullName>
    </recommendedName>
</protein>
<dbReference type="InterPro" id="IPR010061">
    <property type="entry name" value="MeMal-semiAld_DH"/>
</dbReference>
<dbReference type="InterPro" id="IPR015590">
    <property type="entry name" value="Aldehyde_DH_dom"/>
</dbReference>
<dbReference type="InterPro" id="IPR016161">
    <property type="entry name" value="Ald_DH/histidinol_DH"/>
</dbReference>
<dbReference type="SUPFAM" id="SSF51569">
    <property type="entry name" value="Aldolase"/>
    <property type="match status" value="1"/>
</dbReference>
<dbReference type="Gene3D" id="3.30.70.1140">
    <property type="entry name" value="Phospho-2-dehydro-3-deoxyheptonate aldolase, domain 1"/>
    <property type="match status" value="1"/>
</dbReference>
<dbReference type="AlphaFoldDB" id="X1J6T8"/>
<dbReference type="GO" id="GO:0004491">
    <property type="term" value="F:methylmalonate-semialdehyde dehydrogenase (acylating, NAD) activity"/>
    <property type="evidence" value="ECO:0007669"/>
    <property type="project" value="InterPro"/>
</dbReference>
<dbReference type="SUPFAM" id="SSF53720">
    <property type="entry name" value="ALDH-like"/>
    <property type="match status" value="1"/>
</dbReference>
<reference evidence="2" key="1">
    <citation type="journal article" date="2014" name="Front. Microbiol.">
        <title>High frequency of phylogenetically diverse reductive dehalogenase-homologous genes in deep subseafloor sedimentary metagenomes.</title>
        <authorList>
            <person name="Kawai M."/>
            <person name="Futagami T."/>
            <person name="Toyoda A."/>
            <person name="Takaki Y."/>
            <person name="Nishi S."/>
            <person name="Hori S."/>
            <person name="Arai W."/>
            <person name="Tsubouchi T."/>
            <person name="Morono Y."/>
            <person name="Uchiyama I."/>
            <person name="Ito T."/>
            <person name="Fujiyama A."/>
            <person name="Inagaki F."/>
            <person name="Takami H."/>
        </authorList>
    </citation>
    <scope>NUCLEOTIDE SEQUENCE</scope>
    <source>
        <strain evidence="2">Expedition CK06-06</strain>
    </source>
</reference>
<dbReference type="InterPro" id="IPR016162">
    <property type="entry name" value="Ald_DH_N"/>
</dbReference>
<evidence type="ECO:0000313" key="2">
    <source>
        <dbReference type="EMBL" id="GAH77250.1"/>
    </source>
</evidence>
<name>X1J6T8_9ZZZZ</name>
<dbReference type="GO" id="GO:0006574">
    <property type="term" value="P:L-valine catabolic process"/>
    <property type="evidence" value="ECO:0007669"/>
    <property type="project" value="TreeGrafter"/>
</dbReference>
<feature type="non-terminal residue" evidence="2">
    <location>
        <position position="1"/>
    </location>
</feature>
<organism evidence="2">
    <name type="scientific">marine sediment metagenome</name>
    <dbReference type="NCBI Taxonomy" id="412755"/>
    <lineage>
        <taxon>unclassified sequences</taxon>
        <taxon>metagenomes</taxon>
        <taxon>ecological metagenomes</taxon>
    </lineage>
</organism>
<sequence>LLPGVEEIIPVSKPYKLASREFHPRNTVVRVNGVAIGGDEIVIMAGPCAIDESRGETRRGIENVEVATGIPSLMMGYNLEDIATGIDEYLIRQPLGVFGIIGPFNFPFMIPLWSAPYAVATGNTVVIKPSSEVPLSQRSIAELVDEAGFPPGVWNVVNGGRTVVNGMLEHPDI</sequence>
<dbReference type="PANTHER" id="PTHR43866">
    <property type="entry name" value="MALONATE-SEMIALDEHYDE DEHYDROGENASE"/>
    <property type="match status" value="1"/>
</dbReference>